<keyword evidence="3" id="KW-1185">Reference proteome</keyword>
<dbReference type="AlphaFoldDB" id="A0A4R3I471"/>
<dbReference type="InterPro" id="IPR029062">
    <property type="entry name" value="Class_I_gatase-like"/>
</dbReference>
<dbReference type="Gene3D" id="3.40.50.880">
    <property type="match status" value="1"/>
</dbReference>
<dbReference type="GO" id="GO:0016740">
    <property type="term" value="F:transferase activity"/>
    <property type="evidence" value="ECO:0007669"/>
    <property type="project" value="UniProtKB-KW"/>
</dbReference>
<evidence type="ECO:0000313" key="3">
    <source>
        <dbReference type="Proteomes" id="UP000295793"/>
    </source>
</evidence>
<dbReference type="InterPro" id="IPR017926">
    <property type="entry name" value="GATASE"/>
</dbReference>
<gene>
    <name evidence="2" type="ORF">BCF53_10821</name>
</gene>
<dbReference type="Pfam" id="PF00117">
    <property type="entry name" value="GATase"/>
    <property type="match status" value="1"/>
</dbReference>
<sequence length="238" mass="26520">MKIGIIVCGLVNPKLVPEFGEYADMIKATLSPHGDFAYSLYSALDMTLPANPDECDGYIITGSVHDAYADEPWIHNLASWIRQLDEIKKPLVGICFGHQIISIALGGTVEKSSRGWGIGMSYNQIEATPEWMTPKQKNLNLLVSHQDQVVQLPAEVNLLAASDFCPYFMFAKDAHILTVQGHPEFSPEFVQRLIEARHTVLGEAHYHKAMTSLQDPADSNTVMKWIANFLQINRNPAQ</sequence>
<proteinExistence type="predicted"/>
<evidence type="ECO:0000259" key="1">
    <source>
        <dbReference type="Pfam" id="PF00117"/>
    </source>
</evidence>
<name>A0A4R3I471_9GAMM</name>
<dbReference type="RefSeq" id="WP_132701643.1">
    <property type="nucleotide sequence ID" value="NZ_SLZR01000008.1"/>
</dbReference>
<reference evidence="2 3" key="1">
    <citation type="submission" date="2019-03" db="EMBL/GenBank/DDBJ databases">
        <title>Genomic Encyclopedia of Archaeal and Bacterial Type Strains, Phase II (KMG-II): from individual species to whole genera.</title>
        <authorList>
            <person name="Goeker M."/>
        </authorList>
    </citation>
    <scope>NUCLEOTIDE SEQUENCE [LARGE SCALE GENOMIC DNA]</scope>
    <source>
        <strain evidence="2 3">DSM 15388</strain>
    </source>
</reference>
<dbReference type="SUPFAM" id="SSF52317">
    <property type="entry name" value="Class I glutamine amidotransferase-like"/>
    <property type="match status" value="1"/>
</dbReference>
<dbReference type="OrthoDB" id="9813383at2"/>
<comment type="caution">
    <text evidence="2">The sequence shown here is derived from an EMBL/GenBank/DDBJ whole genome shotgun (WGS) entry which is preliminary data.</text>
</comment>
<dbReference type="PROSITE" id="PS51273">
    <property type="entry name" value="GATASE_TYPE_1"/>
    <property type="match status" value="1"/>
</dbReference>
<protein>
    <submittedName>
        <fullName evidence="2">GMP synthase-like glutamine amidotransferase</fullName>
    </submittedName>
</protein>
<dbReference type="InterPro" id="IPR044992">
    <property type="entry name" value="ChyE-like"/>
</dbReference>
<feature type="domain" description="Glutamine amidotransferase" evidence="1">
    <location>
        <begin position="53"/>
        <end position="188"/>
    </location>
</feature>
<dbReference type="CDD" id="cd01741">
    <property type="entry name" value="GATase1_1"/>
    <property type="match status" value="1"/>
</dbReference>
<evidence type="ECO:0000313" key="2">
    <source>
        <dbReference type="EMBL" id="TCS40665.1"/>
    </source>
</evidence>
<organism evidence="2 3">
    <name type="scientific">Reinekea marinisedimentorum</name>
    <dbReference type="NCBI Taxonomy" id="230495"/>
    <lineage>
        <taxon>Bacteria</taxon>
        <taxon>Pseudomonadati</taxon>
        <taxon>Pseudomonadota</taxon>
        <taxon>Gammaproteobacteria</taxon>
        <taxon>Oceanospirillales</taxon>
        <taxon>Saccharospirillaceae</taxon>
        <taxon>Reinekea</taxon>
    </lineage>
</organism>
<keyword evidence="2" id="KW-0808">Transferase</keyword>
<dbReference type="Proteomes" id="UP000295793">
    <property type="component" value="Unassembled WGS sequence"/>
</dbReference>
<accession>A0A4R3I471</accession>
<dbReference type="EMBL" id="SLZR01000008">
    <property type="protein sequence ID" value="TCS40665.1"/>
    <property type="molecule type" value="Genomic_DNA"/>
</dbReference>
<dbReference type="GO" id="GO:0005829">
    <property type="term" value="C:cytosol"/>
    <property type="evidence" value="ECO:0007669"/>
    <property type="project" value="TreeGrafter"/>
</dbReference>
<keyword evidence="2" id="KW-0315">Glutamine amidotransferase</keyword>
<dbReference type="PANTHER" id="PTHR42695:SF5">
    <property type="entry name" value="GLUTAMINE AMIDOTRANSFERASE YLR126C-RELATED"/>
    <property type="match status" value="1"/>
</dbReference>
<dbReference type="PANTHER" id="PTHR42695">
    <property type="entry name" value="GLUTAMINE AMIDOTRANSFERASE YLR126C-RELATED"/>
    <property type="match status" value="1"/>
</dbReference>